<evidence type="ECO:0000256" key="4">
    <source>
        <dbReference type="HAMAP-Rule" id="MF_01366"/>
    </source>
</evidence>
<dbReference type="Gene3D" id="3.90.1180.10">
    <property type="entry name" value="Ribosomal protein L13"/>
    <property type="match status" value="1"/>
</dbReference>
<gene>
    <name evidence="4" type="primary">rplM</name>
    <name evidence="5" type="ORF">A2756_05665</name>
</gene>
<protein>
    <recommendedName>
        <fullName evidence="4">Large ribosomal subunit protein uL13</fullName>
    </recommendedName>
</protein>
<dbReference type="PANTHER" id="PTHR11545:SF2">
    <property type="entry name" value="LARGE RIBOSOMAL SUBUNIT PROTEIN UL13M"/>
    <property type="match status" value="1"/>
</dbReference>
<dbReference type="PIRSF" id="PIRSF002181">
    <property type="entry name" value="Ribosomal_L13"/>
    <property type="match status" value="1"/>
</dbReference>
<evidence type="ECO:0000256" key="2">
    <source>
        <dbReference type="ARBA" id="ARBA00022980"/>
    </source>
</evidence>
<evidence type="ECO:0000256" key="3">
    <source>
        <dbReference type="ARBA" id="ARBA00023274"/>
    </source>
</evidence>
<proteinExistence type="inferred from homology"/>
<dbReference type="GO" id="GO:0017148">
    <property type="term" value="P:negative regulation of translation"/>
    <property type="evidence" value="ECO:0007669"/>
    <property type="project" value="TreeGrafter"/>
</dbReference>
<dbReference type="Pfam" id="PF00572">
    <property type="entry name" value="Ribosomal_L13"/>
    <property type="match status" value="1"/>
</dbReference>
<dbReference type="GO" id="GO:0003735">
    <property type="term" value="F:structural constituent of ribosome"/>
    <property type="evidence" value="ECO:0007669"/>
    <property type="project" value="InterPro"/>
</dbReference>
<name>A0A1G2G1P2_9BACT</name>
<dbReference type="NCBIfam" id="TIGR01066">
    <property type="entry name" value="rplM_bact"/>
    <property type="match status" value="1"/>
</dbReference>
<organism evidence="5 6">
    <name type="scientific">Candidatus Ryanbacteria bacterium RIFCSPHIGHO2_01_FULL_48_27</name>
    <dbReference type="NCBI Taxonomy" id="1802115"/>
    <lineage>
        <taxon>Bacteria</taxon>
        <taxon>Candidatus Ryaniibacteriota</taxon>
    </lineage>
</organism>
<dbReference type="AlphaFoldDB" id="A0A1G2G1P2"/>
<sequence>MAKEQYTIDAKGKVLGRLAAQAAMILRGKNTPDFEPYKNSEHMLTITNAAYIKVTGNKADTKEYKRYSGYPGGLKMIKFQEMFEKDPRLVLLRSIKGMLPKNKLSQQILKNLTIYNDDGSNAK</sequence>
<dbReference type="Proteomes" id="UP000177785">
    <property type="component" value="Unassembled WGS sequence"/>
</dbReference>
<dbReference type="GO" id="GO:1990904">
    <property type="term" value="C:ribonucleoprotein complex"/>
    <property type="evidence" value="ECO:0007669"/>
    <property type="project" value="UniProtKB-KW"/>
</dbReference>
<dbReference type="GO" id="GO:0003729">
    <property type="term" value="F:mRNA binding"/>
    <property type="evidence" value="ECO:0007669"/>
    <property type="project" value="TreeGrafter"/>
</dbReference>
<dbReference type="SUPFAM" id="SSF52161">
    <property type="entry name" value="Ribosomal protein L13"/>
    <property type="match status" value="1"/>
</dbReference>
<dbReference type="PANTHER" id="PTHR11545">
    <property type="entry name" value="RIBOSOMAL PROTEIN L13"/>
    <property type="match status" value="1"/>
</dbReference>
<dbReference type="InterPro" id="IPR005822">
    <property type="entry name" value="Ribosomal_uL13"/>
</dbReference>
<comment type="caution">
    <text evidence="5">The sequence shown here is derived from an EMBL/GenBank/DDBJ whole genome shotgun (WGS) entry which is preliminary data.</text>
</comment>
<dbReference type="HAMAP" id="MF_01366">
    <property type="entry name" value="Ribosomal_uL13"/>
    <property type="match status" value="1"/>
</dbReference>
<dbReference type="InterPro" id="IPR036899">
    <property type="entry name" value="Ribosomal_uL13_sf"/>
</dbReference>
<keyword evidence="3 4" id="KW-0687">Ribonucleoprotein</keyword>
<comment type="function">
    <text evidence="4">This protein is one of the early assembly proteins of the 50S ribosomal subunit, although it is not seen to bind rRNA by itself. It is important during the early stages of 50S assembly.</text>
</comment>
<dbReference type="GO" id="GO:0005840">
    <property type="term" value="C:ribosome"/>
    <property type="evidence" value="ECO:0007669"/>
    <property type="project" value="UniProtKB-KW"/>
</dbReference>
<accession>A0A1G2G1P2</accession>
<evidence type="ECO:0000313" key="5">
    <source>
        <dbReference type="EMBL" id="OGZ43810.1"/>
    </source>
</evidence>
<dbReference type="GO" id="GO:0006412">
    <property type="term" value="P:translation"/>
    <property type="evidence" value="ECO:0007669"/>
    <property type="project" value="UniProtKB-UniRule"/>
</dbReference>
<dbReference type="EMBL" id="MHNL01000029">
    <property type="protein sequence ID" value="OGZ43810.1"/>
    <property type="molecule type" value="Genomic_DNA"/>
</dbReference>
<dbReference type="InterPro" id="IPR005823">
    <property type="entry name" value="Ribosomal_uL13_bac-type"/>
</dbReference>
<comment type="subunit">
    <text evidence="4">Part of the 50S ribosomal subunit.</text>
</comment>
<comment type="similarity">
    <text evidence="1 4">Belongs to the universal ribosomal protein uL13 family.</text>
</comment>
<dbReference type="CDD" id="cd00392">
    <property type="entry name" value="Ribosomal_L13"/>
    <property type="match status" value="1"/>
</dbReference>
<reference evidence="5 6" key="1">
    <citation type="journal article" date="2016" name="Nat. Commun.">
        <title>Thousands of microbial genomes shed light on interconnected biogeochemical processes in an aquifer system.</title>
        <authorList>
            <person name="Anantharaman K."/>
            <person name="Brown C.T."/>
            <person name="Hug L.A."/>
            <person name="Sharon I."/>
            <person name="Castelle C.J."/>
            <person name="Probst A.J."/>
            <person name="Thomas B.C."/>
            <person name="Singh A."/>
            <person name="Wilkins M.J."/>
            <person name="Karaoz U."/>
            <person name="Brodie E.L."/>
            <person name="Williams K.H."/>
            <person name="Hubbard S.S."/>
            <person name="Banfield J.F."/>
        </authorList>
    </citation>
    <scope>NUCLEOTIDE SEQUENCE [LARGE SCALE GENOMIC DNA]</scope>
</reference>
<keyword evidence="2 4" id="KW-0689">Ribosomal protein</keyword>
<evidence type="ECO:0000313" key="6">
    <source>
        <dbReference type="Proteomes" id="UP000177785"/>
    </source>
</evidence>
<evidence type="ECO:0000256" key="1">
    <source>
        <dbReference type="ARBA" id="ARBA00006227"/>
    </source>
</evidence>
<dbReference type="STRING" id="1802115.A2756_05665"/>